<keyword evidence="16" id="KW-1185">Reference proteome</keyword>
<sequence length="177" mass="19266">MTQPSDQFNLATKVLHWGSALVIFALLIVGHVMDGMPRGPEKLEVITLHKSFGVLALLLLLIRIPVRITNPVAPLAGTPRADVVKAKAVQGILYLLMLIMPVSGILMSQSAGYGVALFGLELPMLMGKSESAHEFFEGVYGLASWALVLVLVAHIGAALLHHFKMKDDTLKRMSFRK</sequence>
<evidence type="ECO:0000259" key="14">
    <source>
        <dbReference type="Pfam" id="PF01292"/>
    </source>
</evidence>
<comment type="similarity">
    <text evidence="12">Belongs to the cytochrome b561 family.</text>
</comment>
<evidence type="ECO:0000256" key="13">
    <source>
        <dbReference type="SAM" id="Phobius"/>
    </source>
</evidence>
<evidence type="ECO:0000256" key="10">
    <source>
        <dbReference type="ARBA" id="ARBA00023004"/>
    </source>
</evidence>
<reference evidence="15 16" key="1">
    <citation type="submission" date="2020-12" db="EMBL/GenBank/DDBJ databases">
        <title>Novel Thalassolituus-related marine hydrocarbonoclastic bacteria mediated algae-derived hydrocarbons mineralization in twilight zone of the northern South China Sea.</title>
        <authorList>
            <person name="Dong C."/>
        </authorList>
    </citation>
    <scope>NUCLEOTIDE SEQUENCE [LARGE SCALE GENOMIC DNA]</scope>
    <source>
        <strain evidence="15 16">IMCC1826</strain>
    </source>
</reference>
<keyword evidence="9 13" id="KW-1133">Transmembrane helix</keyword>
<dbReference type="RefSeq" id="WP_225670848.1">
    <property type="nucleotide sequence ID" value="NZ_JAEDAH010000005.1"/>
</dbReference>
<evidence type="ECO:0000256" key="12">
    <source>
        <dbReference type="ARBA" id="ARBA00037975"/>
    </source>
</evidence>
<keyword evidence="5" id="KW-0349">Heme</keyword>
<keyword evidence="6 13" id="KW-0812">Transmembrane</keyword>
<evidence type="ECO:0000256" key="2">
    <source>
        <dbReference type="ARBA" id="ARBA00004651"/>
    </source>
</evidence>
<keyword evidence="7" id="KW-0479">Metal-binding</keyword>
<dbReference type="EMBL" id="JAEDAH010000005">
    <property type="protein sequence ID" value="MCA6062173.1"/>
    <property type="molecule type" value="Genomic_DNA"/>
</dbReference>
<comment type="caution">
    <text evidence="15">The sequence shown here is derived from an EMBL/GenBank/DDBJ whole genome shotgun (WGS) entry which is preliminary data.</text>
</comment>
<dbReference type="Proteomes" id="UP000714380">
    <property type="component" value="Unassembled WGS sequence"/>
</dbReference>
<keyword evidence="10" id="KW-0408">Iron</keyword>
<evidence type="ECO:0000313" key="15">
    <source>
        <dbReference type="EMBL" id="MCA6062173.1"/>
    </source>
</evidence>
<evidence type="ECO:0000256" key="8">
    <source>
        <dbReference type="ARBA" id="ARBA00022982"/>
    </source>
</evidence>
<dbReference type="Gene3D" id="1.20.950.20">
    <property type="entry name" value="Transmembrane di-heme cytochromes, Chain C"/>
    <property type="match status" value="1"/>
</dbReference>
<feature type="transmembrane region" description="Helical" evidence="13">
    <location>
        <begin position="14"/>
        <end position="33"/>
    </location>
</feature>
<keyword evidence="11 13" id="KW-0472">Membrane</keyword>
<protein>
    <submittedName>
        <fullName evidence="15">Cytochrome b</fullName>
    </submittedName>
</protein>
<proteinExistence type="inferred from homology"/>
<evidence type="ECO:0000256" key="1">
    <source>
        <dbReference type="ARBA" id="ARBA00001970"/>
    </source>
</evidence>
<dbReference type="PANTHER" id="PTHR30529">
    <property type="entry name" value="CYTOCHROME B561"/>
    <property type="match status" value="1"/>
</dbReference>
<dbReference type="PANTHER" id="PTHR30529:SF7">
    <property type="entry name" value="CYTOCHROME B561 BACTERIAL_NI-HYDROGENASE DOMAIN-CONTAINING PROTEIN"/>
    <property type="match status" value="1"/>
</dbReference>
<evidence type="ECO:0000256" key="7">
    <source>
        <dbReference type="ARBA" id="ARBA00022723"/>
    </source>
</evidence>
<dbReference type="Pfam" id="PF01292">
    <property type="entry name" value="Ni_hydr_CYTB"/>
    <property type="match status" value="1"/>
</dbReference>
<evidence type="ECO:0000256" key="5">
    <source>
        <dbReference type="ARBA" id="ARBA00022617"/>
    </source>
</evidence>
<evidence type="ECO:0000256" key="6">
    <source>
        <dbReference type="ARBA" id="ARBA00022692"/>
    </source>
</evidence>
<gene>
    <name evidence="15" type="ORF">I9W95_00990</name>
</gene>
<evidence type="ECO:0000313" key="16">
    <source>
        <dbReference type="Proteomes" id="UP000714380"/>
    </source>
</evidence>
<dbReference type="InterPro" id="IPR016174">
    <property type="entry name" value="Di-haem_cyt_TM"/>
</dbReference>
<keyword evidence="4" id="KW-1003">Cell membrane</keyword>
<feature type="domain" description="Cytochrome b561 bacterial/Ni-hydrogenase" evidence="14">
    <location>
        <begin position="8"/>
        <end position="173"/>
    </location>
</feature>
<dbReference type="InterPro" id="IPR011577">
    <property type="entry name" value="Cyt_b561_bac/Ni-Hgenase"/>
</dbReference>
<evidence type="ECO:0000256" key="3">
    <source>
        <dbReference type="ARBA" id="ARBA00022448"/>
    </source>
</evidence>
<comment type="cofactor">
    <cofactor evidence="1">
        <name>heme b</name>
        <dbReference type="ChEBI" id="CHEBI:60344"/>
    </cofactor>
</comment>
<dbReference type="SUPFAM" id="SSF81342">
    <property type="entry name" value="Transmembrane di-heme cytochromes"/>
    <property type="match status" value="1"/>
</dbReference>
<feature type="transmembrane region" description="Helical" evidence="13">
    <location>
        <begin position="45"/>
        <end position="62"/>
    </location>
</feature>
<accession>A0ABS7ZKE6</accession>
<feature type="transmembrane region" description="Helical" evidence="13">
    <location>
        <begin position="139"/>
        <end position="163"/>
    </location>
</feature>
<feature type="transmembrane region" description="Helical" evidence="13">
    <location>
        <begin position="92"/>
        <end position="119"/>
    </location>
</feature>
<evidence type="ECO:0000256" key="4">
    <source>
        <dbReference type="ARBA" id="ARBA00022475"/>
    </source>
</evidence>
<evidence type="ECO:0000256" key="11">
    <source>
        <dbReference type="ARBA" id="ARBA00023136"/>
    </source>
</evidence>
<dbReference type="InterPro" id="IPR052168">
    <property type="entry name" value="Cytochrome_b561_oxidase"/>
</dbReference>
<comment type="subcellular location">
    <subcellularLocation>
        <location evidence="2">Cell membrane</location>
        <topology evidence="2">Multi-pass membrane protein</topology>
    </subcellularLocation>
</comment>
<keyword evidence="8" id="KW-0249">Electron transport</keyword>
<evidence type="ECO:0000256" key="9">
    <source>
        <dbReference type="ARBA" id="ARBA00022989"/>
    </source>
</evidence>
<name>A0ABS7ZKE6_9GAMM</name>
<keyword evidence="3" id="KW-0813">Transport</keyword>
<organism evidence="15 16">
    <name type="scientific">Thalassolituus marinus</name>
    <dbReference type="NCBI Taxonomy" id="671053"/>
    <lineage>
        <taxon>Bacteria</taxon>
        <taxon>Pseudomonadati</taxon>
        <taxon>Pseudomonadota</taxon>
        <taxon>Gammaproteobacteria</taxon>
        <taxon>Oceanospirillales</taxon>
        <taxon>Oceanospirillaceae</taxon>
        <taxon>Thalassolituus</taxon>
    </lineage>
</organism>